<dbReference type="Gene3D" id="3.40.190.10">
    <property type="entry name" value="Periplasmic binding protein-like II"/>
    <property type="match status" value="1"/>
</dbReference>
<dbReference type="GO" id="GO:0042597">
    <property type="term" value="C:periplasmic space"/>
    <property type="evidence" value="ECO:0007669"/>
    <property type="project" value="UniProtKB-ARBA"/>
</dbReference>
<feature type="compositionally biased region" description="Low complexity" evidence="4">
    <location>
        <begin position="43"/>
        <end position="60"/>
    </location>
</feature>
<keyword evidence="3 5" id="KW-0732">Signal</keyword>
<dbReference type="PANTHER" id="PTHR30290">
    <property type="entry name" value="PERIPLASMIC BINDING COMPONENT OF ABC TRANSPORTER"/>
    <property type="match status" value="1"/>
</dbReference>
<comment type="caution">
    <text evidence="7">The sequence shown here is derived from an EMBL/GenBank/DDBJ whole genome shotgun (WGS) entry which is preliminary data.</text>
</comment>
<evidence type="ECO:0000313" key="7">
    <source>
        <dbReference type="EMBL" id="HJC86563.1"/>
    </source>
</evidence>
<dbReference type="InterPro" id="IPR030678">
    <property type="entry name" value="Peptide/Ni-bd"/>
</dbReference>
<feature type="region of interest" description="Disordered" evidence="4">
    <location>
        <begin position="32"/>
        <end position="60"/>
    </location>
</feature>
<protein>
    <submittedName>
        <fullName evidence="7">ABC transporter substrate-binding protein</fullName>
    </submittedName>
</protein>
<dbReference type="CDD" id="cd00995">
    <property type="entry name" value="PBP2_NikA_DppA_OppA_like"/>
    <property type="match status" value="1"/>
</dbReference>
<dbReference type="AlphaFoldDB" id="A0A9D2TR81"/>
<dbReference type="InterPro" id="IPR000914">
    <property type="entry name" value="SBP_5_dom"/>
</dbReference>
<dbReference type="PANTHER" id="PTHR30290:SF9">
    <property type="entry name" value="OLIGOPEPTIDE-BINDING PROTEIN APPA"/>
    <property type="match status" value="1"/>
</dbReference>
<reference evidence="7" key="2">
    <citation type="submission" date="2021-04" db="EMBL/GenBank/DDBJ databases">
        <authorList>
            <person name="Gilroy R."/>
        </authorList>
    </citation>
    <scope>NUCLEOTIDE SEQUENCE</scope>
    <source>
        <strain evidence="7">ChiBcec1-1630</strain>
    </source>
</reference>
<dbReference type="GO" id="GO:0015833">
    <property type="term" value="P:peptide transport"/>
    <property type="evidence" value="ECO:0007669"/>
    <property type="project" value="TreeGrafter"/>
</dbReference>
<evidence type="ECO:0000256" key="5">
    <source>
        <dbReference type="SAM" id="SignalP"/>
    </source>
</evidence>
<proteinExistence type="inferred from homology"/>
<feature type="domain" description="Solute-binding protein family 5" evidence="6">
    <location>
        <begin position="106"/>
        <end position="435"/>
    </location>
</feature>
<evidence type="ECO:0000256" key="3">
    <source>
        <dbReference type="ARBA" id="ARBA00022729"/>
    </source>
</evidence>
<reference evidence="7" key="1">
    <citation type="journal article" date="2021" name="PeerJ">
        <title>Extensive microbial diversity within the chicken gut microbiome revealed by metagenomics and culture.</title>
        <authorList>
            <person name="Gilroy R."/>
            <person name="Ravi A."/>
            <person name="Getino M."/>
            <person name="Pursley I."/>
            <person name="Horton D.L."/>
            <person name="Alikhan N.F."/>
            <person name="Baker D."/>
            <person name="Gharbi K."/>
            <person name="Hall N."/>
            <person name="Watson M."/>
            <person name="Adriaenssens E.M."/>
            <person name="Foster-Nyarko E."/>
            <person name="Jarju S."/>
            <person name="Secka A."/>
            <person name="Antonio M."/>
            <person name="Oren A."/>
            <person name="Chaudhuri R.R."/>
            <person name="La Ragione R."/>
            <person name="Hildebrand F."/>
            <person name="Pallen M.J."/>
        </authorList>
    </citation>
    <scope>NUCLEOTIDE SEQUENCE</scope>
    <source>
        <strain evidence="7">ChiBcec1-1630</strain>
    </source>
</reference>
<evidence type="ECO:0000256" key="2">
    <source>
        <dbReference type="ARBA" id="ARBA00022448"/>
    </source>
</evidence>
<gene>
    <name evidence="7" type="ORF">H9926_00900</name>
</gene>
<evidence type="ECO:0000313" key="8">
    <source>
        <dbReference type="Proteomes" id="UP000823922"/>
    </source>
</evidence>
<organism evidence="7 8">
    <name type="scientific">Candidatus Eisenbergiella intestinigallinarum</name>
    <dbReference type="NCBI Taxonomy" id="2838549"/>
    <lineage>
        <taxon>Bacteria</taxon>
        <taxon>Bacillati</taxon>
        <taxon>Bacillota</taxon>
        <taxon>Clostridia</taxon>
        <taxon>Lachnospirales</taxon>
        <taxon>Lachnospiraceae</taxon>
        <taxon>Eisenbergiella</taxon>
    </lineage>
</organism>
<comment type="similarity">
    <text evidence="1">Belongs to the bacterial solute-binding protein 5 family.</text>
</comment>
<keyword evidence="2" id="KW-0813">Transport</keyword>
<dbReference type="GO" id="GO:0043190">
    <property type="term" value="C:ATP-binding cassette (ABC) transporter complex"/>
    <property type="evidence" value="ECO:0007669"/>
    <property type="project" value="InterPro"/>
</dbReference>
<dbReference type="GO" id="GO:1904680">
    <property type="term" value="F:peptide transmembrane transporter activity"/>
    <property type="evidence" value="ECO:0007669"/>
    <property type="project" value="TreeGrafter"/>
</dbReference>
<dbReference type="Gene3D" id="3.90.76.10">
    <property type="entry name" value="Dipeptide-binding Protein, Domain 1"/>
    <property type="match status" value="1"/>
</dbReference>
<dbReference type="Gene3D" id="3.10.105.10">
    <property type="entry name" value="Dipeptide-binding Protein, Domain 3"/>
    <property type="match status" value="1"/>
</dbReference>
<evidence type="ECO:0000259" key="6">
    <source>
        <dbReference type="Pfam" id="PF00496"/>
    </source>
</evidence>
<sequence>MKKKWKSLKPLTAVFCAAALMLGLAACSGGNTSADTGSASDTESASSAGQEAAGSGSASGRTDLNLRIGDAFSTVDPHNLSLNSDIMLSRQVYEPLYWINDEGEEIPMLATEYSVSEDGLTWTFQLREGVTFQNGDPLTAQDVVYSYERCFDNAYMQEKVEAIDSVTAPDDSTVEMHLKYQFSPLMEKIAAIGIVSQSFAEANMDDQGLLGFNACGTGAYSVKEAIPDVSITLEAYSGYWGGEAPIKTLNFEQITDETTAVTAFEAGEIDVMSIPSANWTQISESGQYNTDSRPSNHVVYLIFNTEAAPFDNRELRQAIAYAINREDIIAVAADGLADPATSLATSYMLGYTEDHMTYEYDPEKAKELLAEAGYPDGLDIGSMKTMSGSYFEKVMQVVQSQLAEIGITSTIEGMDGNSLVEDCITGNFTLADMGQNLSLDYDFLKTYFNEEYINGLNMARVSDSQIQELFEQGASTTDKEERLAIYQEIEDLTQELCAYVPLYNLQTTTAWNKDLNYTPSVTGVLYKDCSWN</sequence>
<dbReference type="Proteomes" id="UP000823922">
    <property type="component" value="Unassembled WGS sequence"/>
</dbReference>
<evidence type="ECO:0000256" key="4">
    <source>
        <dbReference type="SAM" id="MobiDB-lite"/>
    </source>
</evidence>
<dbReference type="EMBL" id="DWVS01000023">
    <property type="protein sequence ID" value="HJC86563.1"/>
    <property type="molecule type" value="Genomic_DNA"/>
</dbReference>
<feature type="chain" id="PRO_5038372154" evidence="5">
    <location>
        <begin position="26"/>
        <end position="532"/>
    </location>
</feature>
<evidence type="ECO:0000256" key="1">
    <source>
        <dbReference type="ARBA" id="ARBA00005695"/>
    </source>
</evidence>
<feature type="compositionally biased region" description="Polar residues" evidence="4">
    <location>
        <begin position="32"/>
        <end position="42"/>
    </location>
</feature>
<dbReference type="PROSITE" id="PS51257">
    <property type="entry name" value="PROKAR_LIPOPROTEIN"/>
    <property type="match status" value="1"/>
</dbReference>
<dbReference type="PIRSF" id="PIRSF002741">
    <property type="entry name" value="MppA"/>
    <property type="match status" value="1"/>
</dbReference>
<name>A0A9D2TR81_9FIRM</name>
<feature type="signal peptide" evidence="5">
    <location>
        <begin position="1"/>
        <end position="25"/>
    </location>
</feature>
<accession>A0A9D2TR81</accession>
<dbReference type="Pfam" id="PF00496">
    <property type="entry name" value="SBP_bac_5"/>
    <property type="match status" value="1"/>
</dbReference>
<dbReference type="InterPro" id="IPR039424">
    <property type="entry name" value="SBP_5"/>
</dbReference>
<dbReference type="SUPFAM" id="SSF53850">
    <property type="entry name" value="Periplasmic binding protein-like II"/>
    <property type="match status" value="1"/>
</dbReference>